<proteinExistence type="predicted"/>
<organism evidence="2 3">
    <name type="scientific">Streptomyces phage BillNye</name>
    <dbReference type="NCBI Taxonomy" id="2079426"/>
    <lineage>
        <taxon>Viruses</taxon>
        <taxon>Duplodnaviria</taxon>
        <taxon>Heunggongvirae</taxon>
        <taxon>Uroviricota</taxon>
        <taxon>Caudoviricetes</taxon>
        <taxon>Stanwilliamsviridae</taxon>
        <taxon>Loccivirinae</taxon>
        <taxon>Wilnyevirus</taxon>
        <taxon>Wilnyevirus billnye</taxon>
    </lineage>
</organism>
<gene>
    <name evidence="2" type="ORF">SEA_BILLNYE_49</name>
</gene>
<keyword evidence="3" id="KW-1185">Reference proteome</keyword>
<dbReference type="EMBL" id="MG757153">
    <property type="protein sequence ID" value="AVD99251.1"/>
    <property type="molecule type" value="Genomic_DNA"/>
</dbReference>
<feature type="region of interest" description="Disordered" evidence="1">
    <location>
        <begin position="65"/>
        <end position="96"/>
    </location>
</feature>
<protein>
    <submittedName>
        <fullName evidence="2">Uncharacterized protein</fullName>
    </submittedName>
</protein>
<evidence type="ECO:0000313" key="2">
    <source>
        <dbReference type="EMBL" id="AVD99251.1"/>
    </source>
</evidence>
<accession>A0A2L1IVP4</accession>
<reference evidence="2 3" key="1">
    <citation type="submission" date="2018-01" db="EMBL/GenBank/DDBJ databases">
        <authorList>
            <person name="Grinwald M.F."/>
            <person name="Tasoff P."/>
            <person name="Simpson K.F."/>
            <person name="Vasser A."/>
            <person name="Shaffer C.D."/>
            <person name="Weston-Hafer K.A."/>
            <person name="Russell D.A."/>
            <person name="Pope W.H."/>
            <person name="Jacobs-Sera D."/>
            <person name="Hendrix R.W."/>
            <person name="Hatfull G.F."/>
        </authorList>
    </citation>
    <scope>NUCLEOTIDE SEQUENCE [LARGE SCALE GENOMIC DNA]</scope>
</reference>
<name>A0A2L1IVP4_9CAUD</name>
<dbReference type="Proteomes" id="UP000241925">
    <property type="component" value="Segment"/>
</dbReference>
<evidence type="ECO:0000256" key="1">
    <source>
        <dbReference type="SAM" id="MobiDB-lite"/>
    </source>
</evidence>
<evidence type="ECO:0000313" key="3">
    <source>
        <dbReference type="Proteomes" id="UP000241925"/>
    </source>
</evidence>
<sequence>MTIRIKKAPQFETFGDELNAEVALLQAAGAIDMAVYLAVQSGNVEKLLDGAAMWIGMAERLANGFESEEDEDEPVAKSGKPPFGFCNNPAPEPVEVTPDIIVEAEDTDEEENEDA</sequence>